<dbReference type="EMBL" id="PXYY01000131">
    <property type="protein sequence ID" value="PSJ79316.1"/>
    <property type="molecule type" value="Genomic_DNA"/>
</dbReference>
<evidence type="ECO:0000313" key="1">
    <source>
        <dbReference type="EMBL" id="PSJ79316.1"/>
    </source>
</evidence>
<protein>
    <submittedName>
        <fullName evidence="1">Uncharacterized protein</fullName>
    </submittedName>
</protein>
<proteinExistence type="predicted"/>
<sequence>MGQRFCCCGGGKSLVIITIFYIKFKVAAGLIRVYGVTAWEMGQFRDIVDNITVCFRVNDGLEHSLQKLKGRLKIIFQTAFGLFY</sequence>
<evidence type="ECO:0000313" key="2">
    <source>
        <dbReference type="Proteomes" id="UP000241868"/>
    </source>
</evidence>
<dbReference type="Proteomes" id="UP000241868">
    <property type="component" value="Unassembled WGS sequence"/>
</dbReference>
<keyword evidence="2" id="KW-1185">Reference proteome</keyword>
<dbReference type="AlphaFoldDB" id="A0A2P7TX61"/>
<accession>A0A2P7TX61</accession>
<name>A0A2P7TX61_9NEIS</name>
<organism evidence="1 2">
    <name type="scientific">Neisseria iguanae</name>
    <dbReference type="NCBI Taxonomy" id="90242"/>
    <lineage>
        <taxon>Bacteria</taxon>
        <taxon>Pseudomonadati</taxon>
        <taxon>Pseudomonadota</taxon>
        <taxon>Betaproteobacteria</taxon>
        <taxon>Neisseriales</taxon>
        <taxon>Neisseriaceae</taxon>
        <taxon>Neisseria</taxon>
    </lineage>
</organism>
<comment type="caution">
    <text evidence="1">The sequence shown here is derived from an EMBL/GenBank/DDBJ whole genome shotgun (WGS) entry which is preliminary data.</text>
</comment>
<reference evidence="1 2" key="1">
    <citation type="submission" date="2018-03" db="EMBL/GenBank/DDBJ databases">
        <title>Neisseria weixii sp. nov., isolated from the intestinal contents of Tibetan Plateau pika (Ochotona curzoniae) in Yushu, Qinghai Province, China.</title>
        <authorList>
            <person name="Gui Z."/>
        </authorList>
    </citation>
    <scope>NUCLEOTIDE SEQUENCE [LARGE SCALE GENOMIC DNA]</scope>
    <source>
        <strain evidence="1 2">ATCC 51483</strain>
    </source>
</reference>
<gene>
    <name evidence="1" type="ORF">C7N83_12970</name>
</gene>